<comment type="similarity">
    <text evidence="2">Belongs to the tRNA methyltransferase O family.</text>
</comment>
<dbReference type="RefSeq" id="WP_204205046.1">
    <property type="nucleotide sequence ID" value="NZ_JAFELM010000043.1"/>
</dbReference>
<dbReference type="GO" id="GO:0008168">
    <property type="term" value="F:methyltransferase activity"/>
    <property type="evidence" value="ECO:0007669"/>
    <property type="project" value="UniProtKB-KW"/>
</dbReference>
<dbReference type="PROSITE" id="PS51668">
    <property type="entry name" value="TSAA_2"/>
    <property type="match status" value="1"/>
</dbReference>
<comment type="caution">
    <text evidence="4">The sequence shown here is derived from an EMBL/GenBank/DDBJ whole genome shotgun (WGS) entry which is preliminary data.</text>
</comment>
<dbReference type="EMBL" id="JAFELM010000043">
    <property type="protein sequence ID" value="MBM6619573.1"/>
    <property type="molecule type" value="Genomic_DNA"/>
</dbReference>
<feature type="domain" description="TsaA-like" evidence="3">
    <location>
        <begin position="6"/>
        <end position="139"/>
    </location>
</feature>
<accession>A0ABS2DPG4</accession>
<dbReference type="SUPFAM" id="SSF118196">
    <property type="entry name" value="YaeB-like"/>
    <property type="match status" value="1"/>
</dbReference>
<evidence type="ECO:0000313" key="5">
    <source>
        <dbReference type="Proteomes" id="UP001518925"/>
    </source>
</evidence>
<dbReference type="CDD" id="cd09281">
    <property type="entry name" value="UPF0066"/>
    <property type="match status" value="1"/>
</dbReference>
<dbReference type="InterPro" id="IPR023370">
    <property type="entry name" value="TrmO-like_N"/>
</dbReference>
<keyword evidence="5" id="KW-1185">Reference proteome</keyword>
<name>A0ABS2DPG4_9BACI</name>
<protein>
    <submittedName>
        <fullName evidence="4">SAM-dependent methyltransferase</fullName>
    </submittedName>
</protein>
<dbReference type="Gene3D" id="2.40.30.70">
    <property type="entry name" value="YaeB-like"/>
    <property type="match status" value="1"/>
</dbReference>
<proteinExistence type="inferred from homology"/>
<gene>
    <name evidence="4" type="ORF">JR050_18075</name>
</gene>
<keyword evidence="4" id="KW-0489">Methyltransferase</keyword>
<dbReference type="InterPro" id="IPR036413">
    <property type="entry name" value="YaeB-like_sf"/>
</dbReference>
<dbReference type="PANTHER" id="PTHR12818">
    <property type="entry name" value="TRNA (ADENINE(37)-N6)-METHYLTRANSFERASE"/>
    <property type="match status" value="1"/>
</dbReference>
<organism evidence="4 5">
    <name type="scientific">Bacillus suaedaesalsae</name>
    <dbReference type="NCBI Taxonomy" id="2810349"/>
    <lineage>
        <taxon>Bacteria</taxon>
        <taxon>Bacillati</taxon>
        <taxon>Bacillota</taxon>
        <taxon>Bacilli</taxon>
        <taxon>Bacillales</taxon>
        <taxon>Bacillaceae</taxon>
        <taxon>Bacillus</taxon>
    </lineage>
</organism>
<dbReference type="InterPro" id="IPR036414">
    <property type="entry name" value="YaeB_N_sf"/>
</dbReference>
<keyword evidence="4" id="KW-0808">Transferase</keyword>
<dbReference type="GO" id="GO:0032259">
    <property type="term" value="P:methylation"/>
    <property type="evidence" value="ECO:0007669"/>
    <property type="project" value="UniProtKB-KW"/>
</dbReference>
<dbReference type="InterPro" id="IPR040372">
    <property type="entry name" value="YaeB-like"/>
</dbReference>
<reference evidence="4 5" key="1">
    <citation type="submission" date="2021-02" db="EMBL/GenBank/DDBJ databases">
        <title>Bacillus sp. RD4P76, an endophyte from a halophyte.</title>
        <authorList>
            <person name="Sun J.-Q."/>
        </authorList>
    </citation>
    <scope>NUCLEOTIDE SEQUENCE [LARGE SCALE GENOMIC DNA]</scope>
    <source>
        <strain evidence="4 5">RD4P76</strain>
    </source>
</reference>
<keyword evidence="1" id="KW-0949">S-adenosyl-L-methionine</keyword>
<evidence type="ECO:0000259" key="3">
    <source>
        <dbReference type="PROSITE" id="PS51668"/>
    </source>
</evidence>
<dbReference type="PANTHER" id="PTHR12818:SF0">
    <property type="entry name" value="TRNA (ADENINE(37)-N6)-METHYLTRANSFERASE"/>
    <property type="match status" value="1"/>
</dbReference>
<dbReference type="Pfam" id="PF01980">
    <property type="entry name" value="TrmO_N"/>
    <property type="match status" value="1"/>
</dbReference>
<evidence type="ECO:0000256" key="2">
    <source>
        <dbReference type="ARBA" id="ARBA00033753"/>
    </source>
</evidence>
<dbReference type="Proteomes" id="UP001518925">
    <property type="component" value="Unassembled WGS sequence"/>
</dbReference>
<evidence type="ECO:0000313" key="4">
    <source>
        <dbReference type="EMBL" id="MBM6619573.1"/>
    </source>
</evidence>
<sequence>METVTAIPIGKVISGRKSIEDDYWGNVVSIIEIDSTQYTEDVLQGLEDFSHLEVIFFMHGVDPSKIETQARHPRNNVNWPKVGIFSQRPKMRPNRLGLSRCNILKVEGYHIKVEALDAVVGTPILDIKPYMKEFGPIGEVKQPEWSTELMNFYYIRIEEES</sequence>
<evidence type="ECO:0000256" key="1">
    <source>
        <dbReference type="ARBA" id="ARBA00022691"/>
    </source>
</evidence>